<accession>A0AAW9D5Y4</accession>
<evidence type="ECO:0000256" key="1">
    <source>
        <dbReference type="SAM" id="MobiDB-lite"/>
    </source>
</evidence>
<feature type="region of interest" description="Disordered" evidence="1">
    <location>
        <begin position="1"/>
        <end position="20"/>
    </location>
</feature>
<dbReference type="Pfam" id="PF07849">
    <property type="entry name" value="DUF1641"/>
    <property type="match status" value="1"/>
</dbReference>
<sequence length="143" mass="14743">MPSSPTPTHDAHPDTLDAPGAPGPAAWAAIAPGLQPLFVGDRLGNLVDLLALVADLVDFADQAAVEKLSMLFEDVVAAGSTAGGALRVASAEARRQRDAPSLRALWSLLHDPDTRRGIGVLLRALQIAGRLHGEMAADANTAA</sequence>
<dbReference type="InterPro" id="IPR012440">
    <property type="entry name" value="DUF1641"/>
</dbReference>
<comment type="caution">
    <text evidence="2">The sequence shown here is derived from an EMBL/GenBank/DDBJ whole genome shotgun (WGS) entry which is preliminary data.</text>
</comment>
<dbReference type="RefSeq" id="WP_009905765.1">
    <property type="nucleotide sequence ID" value="NZ_CP008914.2"/>
</dbReference>
<evidence type="ECO:0008006" key="4">
    <source>
        <dbReference type="Google" id="ProtNLM"/>
    </source>
</evidence>
<dbReference type="KEGG" id="btha:DR62_2642"/>
<reference evidence="2" key="1">
    <citation type="submission" date="2018-08" db="EMBL/GenBank/DDBJ databases">
        <title>Identification of Burkholderia cepacia strains that express a Burkholderia pseudomallei-like capsular polysaccharide.</title>
        <authorList>
            <person name="Burtnick M.N."/>
            <person name="Vongsouvath M."/>
            <person name="Newton P."/>
            <person name="Wuthiekanun V."/>
            <person name="Limmathurotsakul D."/>
            <person name="Brett P.J."/>
            <person name="Chantratita N."/>
            <person name="Dance D.A."/>
        </authorList>
    </citation>
    <scope>NUCLEOTIDE SEQUENCE</scope>
    <source>
        <strain evidence="2">SBXCC001</strain>
    </source>
</reference>
<proteinExistence type="predicted"/>
<evidence type="ECO:0000313" key="3">
    <source>
        <dbReference type="Proteomes" id="UP001272137"/>
    </source>
</evidence>
<protein>
    <recommendedName>
        <fullName evidence="4">DUF1641 domain-containing protein</fullName>
    </recommendedName>
</protein>
<gene>
    <name evidence="2" type="ORF">C7S16_0378</name>
</gene>
<dbReference type="Proteomes" id="UP001272137">
    <property type="component" value="Unassembled WGS sequence"/>
</dbReference>
<dbReference type="EMBL" id="QXCT01000002">
    <property type="protein sequence ID" value="MDW9257182.1"/>
    <property type="molecule type" value="Genomic_DNA"/>
</dbReference>
<organism evidence="2 3">
    <name type="scientific">Burkholderia thailandensis</name>
    <dbReference type="NCBI Taxonomy" id="57975"/>
    <lineage>
        <taxon>Bacteria</taxon>
        <taxon>Pseudomonadati</taxon>
        <taxon>Pseudomonadota</taxon>
        <taxon>Betaproteobacteria</taxon>
        <taxon>Burkholderiales</taxon>
        <taxon>Burkholderiaceae</taxon>
        <taxon>Burkholderia</taxon>
        <taxon>pseudomallei group</taxon>
    </lineage>
</organism>
<evidence type="ECO:0000313" key="2">
    <source>
        <dbReference type="EMBL" id="MDW9257182.1"/>
    </source>
</evidence>
<dbReference type="AlphaFoldDB" id="A0AAW9D5Y4"/>
<name>A0AAW9D5Y4_BURTH</name>